<feature type="transmembrane region" description="Helical" evidence="3">
    <location>
        <begin position="79"/>
        <end position="99"/>
    </location>
</feature>
<dbReference type="RefSeq" id="XP_035829718.1">
    <property type="nucleotide sequence ID" value="XM_035973825.1"/>
</dbReference>
<feature type="compositionally biased region" description="Polar residues" evidence="2">
    <location>
        <begin position="445"/>
        <end position="462"/>
    </location>
</feature>
<dbReference type="PROSITE" id="PS50850">
    <property type="entry name" value="MFS"/>
    <property type="match status" value="1"/>
</dbReference>
<feature type="transmembrane region" description="Helical" evidence="3">
    <location>
        <begin position="205"/>
        <end position="222"/>
    </location>
</feature>
<evidence type="ECO:0000256" key="3">
    <source>
        <dbReference type="SAM" id="Phobius"/>
    </source>
</evidence>
<feature type="transmembrane region" description="Helical" evidence="3">
    <location>
        <begin position="649"/>
        <end position="672"/>
    </location>
</feature>
<feature type="compositionally biased region" description="Polar residues" evidence="2">
    <location>
        <begin position="483"/>
        <end position="493"/>
    </location>
</feature>
<feature type="transmembrane region" description="Helical" evidence="3">
    <location>
        <begin position="174"/>
        <end position="198"/>
    </location>
</feature>
<dbReference type="CDD" id="cd17352">
    <property type="entry name" value="MFS_MCT_SLC16"/>
    <property type="match status" value="1"/>
</dbReference>
<dbReference type="GeneID" id="101846861"/>
<dbReference type="SUPFAM" id="SSF103473">
    <property type="entry name" value="MFS general substrate transporter"/>
    <property type="match status" value="1"/>
</dbReference>
<feature type="domain" description="Major facilitator superfamily (MFS) profile" evidence="4">
    <location>
        <begin position="649"/>
        <end position="869"/>
    </location>
</feature>
<dbReference type="PANTHER" id="PTHR11360">
    <property type="entry name" value="MONOCARBOXYLATE TRANSPORTER"/>
    <property type="match status" value="1"/>
</dbReference>
<feature type="compositionally biased region" description="Polar residues" evidence="2">
    <location>
        <begin position="536"/>
        <end position="550"/>
    </location>
</feature>
<dbReference type="Pfam" id="PF07690">
    <property type="entry name" value="MFS_1"/>
    <property type="match status" value="2"/>
</dbReference>
<feature type="transmembrane region" description="Helical" evidence="3">
    <location>
        <begin position="234"/>
        <end position="256"/>
    </location>
</feature>
<evidence type="ECO:0000256" key="1">
    <source>
        <dbReference type="ARBA" id="ARBA00004141"/>
    </source>
</evidence>
<feature type="transmembrane region" description="Helical" evidence="3">
    <location>
        <begin position="740"/>
        <end position="763"/>
    </location>
</feature>
<dbReference type="Gene3D" id="1.20.1250.20">
    <property type="entry name" value="MFS general substrate transporter like domains"/>
    <property type="match status" value="2"/>
</dbReference>
<evidence type="ECO:0000256" key="2">
    <source>
        <dbReference type="SAM" id="MobiDB-lite"/>
    </source>
</evidence>
<evidence type="ECO:0000259" key="4">
    <source>
        <dbReference type="PROSITE" id="PS50850"/>
    </source>
</evidence>
<feature type="region of interest" description="Disordered" evidence="2">
    <location>
        <begin position="1"/>
        <end position="59"/>
    </location>
</feature>
<accession>A0ABM1W4X5</accession>
<feature type="compositionally biased region" description="Polar residues" evidence="2">
    <location>
        <begin position="500"/>
        <end position="521"/>
    </location>
</feature>
<dbReference type="InterPro" id="IPR036259">
    <property type="entry name" value="MFS_trans_sf"/>
</dbReference>
<feature type="transmembrane region" description="Helical" evidence="3">
    <location>
        <begin position="149"/>
        <end position="168"/>
    </location>
</feature>
<feature type="transmembrane region" description="Helical" evidence="3">
    <location>
        <begin position="684"/>
        <end position="703"/>
    </location>
</feature>
<evidence type="ECO:0000313" key="6">
    <source>
        <dbReference type="RefSeq" id="XP_035829718.1"/>
    </source>
</evidence>
<feature type="compositionally biased region" description="Basic and acidic residues" evidence="2">
    <location>
        <begin position="21"/>
        <end position="33"/>
    </location>
</feature>
<feature type="region of interest" description="Disordered" evidence="2">
    <location>
        <begin position="365"/>
        <end position="550"/>
    </location>
</feature>
<proteinExistence type="predicted"/>
<evidence type="ECO:0000313" key="5">
    <source>
        <dbReference type="Proteomes" id="UP000694888"/>
    </source>
</evidence>
<keyword evidence="3" id="KW-1133">Transmembrane helix</keyword>
<dbReference type="PANTHER" id="PTHR11360:SF286">
    <property type="entry name" value="GH22266P"/>
    <property type="match status" value="1"/>
</dbReference>
<name>A0ABM1W4X5_APLCA</name>
<feature type="transmembrane region" description="Helical" evidence="3">
    <location>
        <begin position="775"/>
        <end position="794"/>
    </location>
</feature>
<feature type="transmembrane region" description="Helical" evidence="3">
    <location>
        <begin position="806"/>
        <end position="825"/>
    </location>
</feature>
<dbReference type="InterPro" id="IPR011701">
    <property type="entry name" value="MFS"/>
</dbReference>
<reference evidence="6" key="1">
    <citation type="submission" date="2025-08" db="UniProtKB">
        <authorList>
            <consortium name="RefSeq"/>
        </authorList>
    </citation>
    <scope>IDENTIFICATION</scope>
</reference>
<feature type="transmembrane region" description="Helical" evidence="3">
    <location>
        <begin position="715"/>
        <end position="734"/>
    </location>
</feature>
<organism evidence="5 6">
    <name type="scientific">Aplysia californica</name>
    <name type="common">California sea hare</name>
    <dbReference type="NCBI Taxonomy" id="6500"/>
    <lineage>
        <taxon>Eukaryota</taxon>
        <taxon>Metazoa</taxon>
        <taxon>Spiralia</taxon>
        <taxon>Lophotrochozoa</taxon>
        <taxon>Mollusca</taxon>
        <taxon>Gastropoda</taxon>
        <taxon>Heterobranchia</taxon>
        <taxon>Euthyneura</taxon>
        <taxon>Tectipleura</taxon>
        <taxon>Aplysiida</taxon>
        <taxon>Aplysioidea</taxon>
        <taxon>Aplysiidae</taxon>
        <taxon>Aplysia</taxon>
    </lineage>
</organism>
<feature type="transmembrane region" description="Helical" evidence="3">
    <location>
        <begin position="119"/>
        <end position="137"/>
    </location>
</feature>
<dbReference type="InterPro" id="IPR050327">
    <property type="entry name" value="Proton-linked_MCT"/>
</dbReference>
<dbReference type="InterPro" id="IPR020846">
    <property type="entry name" value="MFS_dom"/>
</dbReference>
<keyword evidence="5" id="KW-1185">Reference proteome</keyword>
<dbReference type="Proteomes" id="UP000694888">
    <property type="component" value="Unplaced"/>
</dbReference>
<comment type="subcellular location">
    <subcellularLocation>
        <location evidence="1">Membrane</location>
        <topology evidence="1">Multi-pass membrane protein</topology>
    </subcellularLocation>
</comment>
<sequence length="869" mass="92403">MTSEGTTVKDGGSGPGPSSNGERRPPGDGGDARKRNHGNDQQQQQQVAKGKRTRHESEISKVSVESMEQYIPTPPDGGWGWVIVFSSMICNLIVDGIGYTFGVFLLEFVEAFQAPKSKISLVGSLLCGVYLFAGPIVSAMTNKFGCRPVVIFGSCLSTAAFVLSTFSPNVDMLIVTYGVFGGFGLGMIYLPSIVSVGYYFEKKRAFATGLAVCGSGIGTFMFPPLSEFLLDEYAWQGGLLIIAGIIFQGCICGALMRPLEAKPVCKSKKAKSLGAVDRDRGMSESSTFTNSVGDPNKIMEGVMEAKLLREKGLQDNDSDLGSLPSIAFIKRGDSISVADHRRLSSGIPIPGSDAARKYKLSVGSSYADSAGSPVREISGLTNSPPVESPGSGTPKIVLDKGKAESQMTSSDADSEVKVIEAADADNLTDGTSTERSDYFTAPESDPNSPTKSAAGRSLSTPSDESESTKATVGTGETVLENGDLSTGTPTITENVIIPNNVESSNKTEQSQPQSKSHNTSEFAPLLEVPSPVIRNGSVSQTGGYGGSRTNMSHLHSLRSLHVSKKDLARPLYRKDIFYSGSVLNIPQFHSQPDMKSYITSITTIPGEMEFVDGPSSSSKCVNKCCACLPRSARDVLSEMVDISLLKDPSFMLICLGNFTAFLGFFIPFVFLVDRAVSLGINKSQAAFLISIIGITNTVGRVAVGKLADLRVIDSLVITYMSIIVIGLVTALVPFCDTYALLATASAVFGLGVAAFISLSSIIICDRMGLEKLTNAFGLMSMVRGISGMIGPPFAGFLFDSSGTYDLSFYLGGLLLFIGAACHVFLHLPCFRKNTPPQEMIMEEAIGEITLENMGSKPEIVTVEEALSSV</sequence>
<gene>
    <name evidence="6" type="primary">LOC101846861</name>
</gene>
<keyword evidence="3" id="KW-0472">Membrane</keyword>
<keyword evidence="3" id="KW-0812">Transmembrane</keyword>
<protein>
    <submittedName>
        <fullName evidence="6">Uncharacterized protein LOC101846861</fullName>
    </submittedName>
</protein>